<dbReference type="PANTHER" id="PTHR45339">
    <property type="entry name" value="HYBRID SIGNAL TRANSDUCTION HISTIDINE KINASE J"/>
    <property type="match status" value="1"/>
</dbReference>
<dbReference type="InterPro" id="IPR005467">
    <property type="entry name" value="His_kinase_dom"/>
</dbReference>
<dbReference type="SUPFAM" id="SSF47384">
    <property type="entry name" value="Homodimeric domain of signal transducing histidine kinase"/>
    <property type="match status" value="1"/>
</dbReference>
<dbReference type="PANTHER" id="PTHR45339:SF1">
    <property type="entry name" value="HYBRID SIGNAL TRANSDUCTION HISTIDINE KINASE J"/>
    <property type="match status" value="1"/>
</dbReference>
<evidence type="ECO:0000313" key="17">
    <source>
        <dbReference type="Proteomes" id="UP000600214"/>
    </source>
</evidence>
<keyword evidence="8" id="KW-0067">ATP-binding</keyword>
<dbReference type="SUPFAM" id="SSF52172">
    <property type="entry name" value="CheY-like"/>
    <property type="match status" value="1"/>
</dbReference>
<keyword evidence="5 12" id="KW-0597">Phosphoprotein</keyword>
<dbReference type="InterPro" id="IPR036641">
    <property type="entry name" value="HPT_dom_sf"/>
</dbReference>
<dbReference type="RefSeq" id="WP_188930616.1">
    <property type="nucleotide sequence ID" value="NZ_BMIA01000001.1"/>
</dbReference>
<dbReference type="CDD" id="cd17546">
    <property type="entry name" value="REC_hyHK_CKI1_RcsC-like"/>
    <property type="match status" value="1"/>
</dbReference>
<dbReference type="SMART" id="SM00387">
    <property type="entry name" value="HATPase_c"/>
    <property type="match status" value="1"/>
</dbReference>
<dbReference type="InterPro" id="IPR001789">
    <property type="entry name" value="Sig_transdc_resp-reg_receiver"/>
</dbReference>
<evidence type="ECO:0000256" key="2">
    <source>
        <dbReference type="ARBA" id="ARBA00004651"/>
    </source>
</evidence>
<comment type="catalytic activity">
    <reaction evidence="1">
        <text>ATP + protein L-histidine = ADP + protein N-phospho-L-histidine.</text>
        <dbReference type="EC" id="2.7.13.3"/>
    </reaction>
</comment>
<sequence>MRIRTLVIYITIGFVAAVLALIAVQYMTRRNLEELISANENLLDEYRMGSGLSHQADSISRATLARKMDAVDQSGQRVLRWNLYVIVGVLALLTAVFAIIIGRMKKQAELIGQLNISERKLKEAVLVKENFLANMSHEIRTPLNAILGYTNLLQKKKLDADTRLHISTVQQSGETLLAIVNDILDLSKIESGMMRIEHVPFDPEALVHSVGTMFHHRSAEKQVPLLVHFDPEIPETITGDPTRLTQILVNLVSNAFKFTEKGEVNLRVTVDRIDGGRIDLTFEVKDTGIGIESARLETIFERFRQAEDSTTRQFGGTGLGLSIVRDLVHLQDGRISVTSKPGEGTSVKVTIPYRITAVSERPPVDTPAAETHPRRPGLRVLIAEDHVINQGLMMRLMEERAIEARLAVNGHEAVEMLRNEPFDLVFMDIQMPGMDGYTATRIIREELKLTIPVVAMTAHAMEGEKEKCVRLGMNDHIAKPVRESELDRIFTSYTTPTSANGSPENAFKVIDLNYMREISNGDTIYEKLVTEQFLHLMPRELEALSAAAGKRDPGEIRRIAHGIKTTISIMGLNALLDEPLDILESETTVATDFASPVEQVLTICKEALGEAGVFYTQFLIPDGRTDG</sequence>
<dbReference type="PROSITE" id="PS50110">
    <property type="entry name" value="RESPONSE_REGULATORY"/>
    <property type="match status" value="1"/>
</dbReference>
<dbReference type="PRINTS" id="PR00344">
    <property type="entry name" value="BCTRLSENSOR"/>
</dbReference>
<keyword evidence="10" id="KW-0902">Two-component regulatory system</keyword>
<keyword evidence="6 13" id="KW-0812">Transmembrane</keyword>
<name>A0ABQ1YKI3_9BACT</name>
<dbReference type="Pfam" id="PF02518">
    <property type="entry name" value="HATPase_c"/>
    <property type="match status" value="1"/>
</dbReference>
<feature type="transmembrane region" description="Helical" evidence="13">
    <location>
        <begin position="7"/>
        <end position="27"/>
    </location>
</feature>
<dbReference type="InterPro" id="IPR003594">
    <property type="entry name" value="HATPase_dom"/>
</dbReference>
<dbReference type="SMART" id="SM00388">
    <property type="entry name" value="HisKA"/>
    <property type="match status" value="1"/>
</dbReference>
<reference evidence="17" key="1">
    <citation type="journal article" date="2019" name="Int. J. Syst. Evol. Microbiol.">
        <title>The Global Catalogue of Microorganisms (GCM) 10K type strain sequencing project: providing services to taxonomists for standard genome sequencing and annotation.</title>
        <authorList>
            <consortium name="The Broad Institute Genomics Platform"/>
            <consortium name="The Broad Institute Genome Sequencing Center for Infectious Disease"/>
            <person name="Wu L."/>
            <person name="Ma J."/>
        </authorList>
    </citation>
    <scope>NUCLEOTIDE SEQUENCE [LARGE SCALE GENOMIC DNA]</scope>
    <source>
        <strain evidence="17">CGMCC 1.15288</strain>
    </source>
</reference>
<keyword evidence="4" id="KW-1003">Cell membrane</keyword>
<dbReference type="InterPro" id="IPR003661">
    <property type="entry name" value="HisK_dim/P_dom"/>
</dbReference>
<dbReference type="Pfam" id="PF00072">
    <property type="entry name" value="Response_reg"/>
    <property type="match status" value="1"/>
</dbReference>
<accession>A0ABQ1YKI3</accession>
<dbReference type="CDD" id="cd16922">
    <property type="entry name" value="HATPase_EvgS-ArcB-TorS-like"/>
    <property type="match status" value="1"/>
</dbReference>
<dbReference type="CDD" id="cd00082">
    <property type="entry name" value="HisKA"/>
    <property type="match status" value="1"/>
</dbReference>
<evidence type="ECO:0000256" key="8">
    <source>
        <dbReference type="ARBA" id="ARBA00022840"/>
    </source>
</evidence>
<dbReference type="SUPFAM" id="SSF55874">
    <property type="entry name" value="ATPase domain of HSP90 chaperone/DNA topoisomerase II/histidine kinase"/>
    <property type="match status" value="1"/>
</dbReference>
<organism evidence="16 17">
    <name type="scientific">Dyadobacter endophyticus</name>
    <dbReference type="NCBI Taxonomy" id="1749036"/>
    <lineage>
        <taxon>Bacteria</taxon>
        <taxon>Pseudomonadati</taxon>
        <taxon>Bacteroidota</taxon>
        <taxon>Cytophagia</taxon>
        <taxon>Cytophagales</taxon>
        <taxon>Spirosomataceae</taxon>
        <taxon>Dyadobacter</taxon>
    </lineage>
</organism>
<comment type="caution">
    <text evidence="16">The sequence shown here is derived from an EMBL/GenBank/DDBJ whole genome shotgun (WGS) entry which is preliminary data.</text>
</comment>
<evidence type="ECO:0000256" key="12">
    <source>
        <dbReference type="PROSITE-ProRule" id="PRU00169"/>
    </source>
</evidence>
<evidence type="ECO:0000259" key="14">
    <source>
        <dbReference type="PROSITE" id="PS50109"/>
    </source>
</evidence>
<proteinExistence type="predicted"/>
<keyword evidence="7" id="KW-0547">Nucleotide-binding</keyword>
<evidence type="ECO:0000256" key="6">
    <source>
        <dbReference type="ARBA" id="ARBA00022692"/>
    </source>
</evidence>
<evidence type="ECO:0000256" key="3">
    <source>
        <dbReference type="ARBA" id="ARBA00012438"/>
    </source>
</evidence>
<comment type="subcellular location">
    <subcellularLocation>
        <location evidence="2">Cell membrane</location>
        <topology evidence="2">Multi-pass membrane protein</topology>
    </subcellularLocation>
</comment>
<evidence type="ECO:0000256" key="10">
    <source>
        <dbReference type="ARBA" id="ARBA00023012"/>
    </source>
</evidence>
<keyword evidence="17" id="KW-1185">Reference proteome</keyword>
<dbReference type="Gene3D" id="1.10.287.130">
    <property type="match status" value="1"/>
</dbReference>
<evidence type="ECO:0000259" key="15">
    <source>
        <dbReference type="PROSITE" id="PS50110"/>
    </source>
</evidence>
<dbReference type="InterPro" id="IPR036890">
    <property type="entry name" value="HATPase_C_sf"/>
</dbReference>
<evidence type="ECO:0000256" key="4">
    <source>
        <dbReference type="ARBA" id="ARBA00022475"/>
    </source>
</evidence>
<dbReference type="Gene3D" id="1.20.120.160">
    <property type="entry name" value="HPT domain"/>
    <property type="match status" value="1"/>
</dbReference>
<dbReference type="EC" id="2.7.13.3" evidence="3"/>
<evidence type="ECO:0000256" key="13">
    <source>
        <dbReference type="SAM" id="Phobius"/>
    </source>
</evidence>
<dbReference type="InterPro" id="IPR011006">
    <property type="entry name" value="CheY-like_superfamily"/>
</dbReference>
<dbReference type="SUPFAM" id="SSF47226">
    <property type="entry name" value="Histidine-containing phosphotransfer domain, HPT domain"/>
    <property type="match status" value="1"/>
</dbReference>
<dbReference type="Pfam" id="PF00512">
    <property type="entry name" value="HisKA"/>
    <property type="match status" value="1"/>
</dbReference>
<dbReference type="EMBL" id="BMIA01000001">
    <property type="protein sequence ID" value="GGH29581.1"/>
    <property type="molecule type" value="Genomic_DNA"/>
</dbReference>
<gene>
    <name evidence="16" type="ORF">GCM10007423_17050</name>
</gene>
<dbReference type="PROSITE" id="PS50109">
    <property type="entry name" value="HIS_KIN"/>
    <property type="match status" value="1"/>
</dbReference>
<feature type="domain" description="Response regulatory" evidence="15">
    <location>
        <begin position="379"/>
        <end position="494"/>
    </location>
</feature>
<evidence type="ECO:0000256" key="11">
    <source>
        <dbReference type="ARBA" id="ARBA00023136"/>
    </source>
</evidence>
<keyword evidence="9 13" id="KW-1133">Transmembrane helix</keyword>
<evidence type="ECO:0000313" key="16">
    <source>
        <dbReference type="EMBL" id="GGH29581.1"/>
    </source>
</evidence>
<dbReference type="InterPro" id="IPR004358">
    <property type="entry name" value="Sig_transdc_His_kin-like_C"/>
</dbReference>
<dbReference type="Proteomes" id="UP000600214">
    <property type="component" value="Unassembled WGS sequence"/>
</dbReference>
<dbReference type="Gene3D" id="3.30.565.10">
    <property type="entry name" value="Histidine kinase-like ATPase, C-terminal domain"/>
    <property type="match status" value="1"/>
</dbReference>
<dbReference type="Gene3D" id="3.40.50.2300">
    <property type="match status" value="1"/>
</dbReference>
<dbReference type="SMART" id="SM00448">
    <property type="entry name" value="REC"/>
    <property type="match status" value="1"/>
</dbReference>
<feature type="transmembrane region" description="Helical" evidence="13">
    <location>
        <begin position="81"/>
        <end position="101"/>
    </location>
</feature>
<evidence type="ECO:0000256" key="7">
    <source>
        <dbReference type="ARBA" id="ARBA00022741"/>
    </source>
</evidence>
<keyword evidence="11 13" id="KW-0472">Membrane</keyword>
<evidence type="ECO:0000256" key="5">
    <source>
        <dbReference type="ARBA" id="ARBA00022553"/>
    </source>
</evidence>
<protein>
    <recommendedName>
        <fullName evidence="3">histidine kinase</fullName>
        <ecNumber evidence="3">2.7.13.3</ecNumber>
    </recommendedName>
</protein>
<evidence type="ECO:0000256" key="1">
    <source>
        <dbReference type="ARBA" id="ARBA00000085"/>
    </source>
</evidence>
<feature type="domain" description="Histidine kinase" evidence="14">
    <location>
        <begin position="134"/>
        <end position="355"/>
    </location>
</feature>
<evidence type="ECO:0000256" key="9">
    <source>
        <dbReference type="ARBA" id="ARBA00022989"/>
    </source>
</evidence>
<feature type="modified residue" description="4-aspartylphosphate" evidence="12">
    <location>
        <position position="428"/>
    </location>
</feature>
<dbReference type="InterPro" id="IPR036097">
    <property type="entry name" value="HisK_dim/P_sf"/>
</dbReference>